<proteinExistence type="inferred from homology"/>
<dbReference type="RefSeq" id="WP_008599078.1">
    <property type="nucleotide sequence ID" value="NZ_AMRM01000030.1"/>
</dbReference>
<dbReference type="GO" id="GO:0032784">
    <property type="term" value="P:regulation of DNA-templated transcription elongation"/>
    <property type="evidence" value="ECO:0007669"/>
    <property type="project" value="InterPro"/>
</dbReference>
<dbReference type="InterPro" id="IPR005824">
    <property type="entry name" value="KOW"/>
</dbReference>
<comment type="similarity">
    <text evidence="4">Belongs to the NusG family.</text>
</comment>
<dbReference type="PANTHER" id="PTHR30265">
    <property type="entry name" value="RHO-INTERACTING TRANSCRIPTION TERMINATION FACTOR NUSG"/>
    <property type="match status" value="1"/>
</dbReference>
<dbReference type="EMBL" id="AMRM01000030">
    <property type="protein sequence ID" value="EKF17078.1"/>
    <property type="molecule type" value="Genomic_DNA"/>
</dbReference>
<keyword evidence="3 4" id="KW-0804">Transcription</keyword>
<evidence type="ECO:0000256" key="2">
    <source>
        <dbReference type="ARBA" id="ARBA00023015"/>
    </source>
</evidence>
<comment type="caution">
    <text evidence="7">The sequence shown here is derived from an EMBL/GenBank/DDBJ whole genome shotgun (WGS) entry which is preliminary data.</text>
</comment>
<dbReference type="GO" id="GO:0006353">
    <property type="term" value="P:DNA-templated transcription termination"/>
    <property type="evidence" value="ECO:0007669"/>
    <property type="project" value="UniProtKB-KW"/>
</dbReference>
<dbReference type="SMART" id="SM00739">
    <property type="entry name" value="KOW"/>
    <property type="match status" value="1"/>
</dbReference>
<evidence type="ECO:0000313" key="8">
    <source>
        <dbReference type="Proteomes" id="UP000006786"/>
    </source>
</evidence>
<dbReference type="InterPro" id="IPR001062">
    <property type="entry name" value="Transcrpt_antiterm_NusG"/>
</dbReference>
<dbReference type="InterPro" id="IPR008991">
    <property type="entry name" value="Translation_prot_SH3-like_sf"/>
</dbReference>
<feature type="domain" description="NusG-like N-terminal" evidence="5">
    <location>
        <begin position="47"/>
        <end position="148"/>
    </location>
</feature>
<dbReference type="Pfam" id="PF02357">
    <property type="entry name" value="NusG"/>
    <property type="match status" value="1"/>
</dbReference>
<keyword evidence="2 4" id="KW-0805">Transcription regulation</keyword>
<dbReference type="GO" id="GO:0031564">
    <property type="term" value="P:transcription antitermination"/>
    <property type="evidence" value="ECO:0007669"/>
    <property type="project" value="UniProtKB-KW"/>
</dbReference>
<reference evidence="7 8" key="1">
    <citation type="journal article" date="2012" name="J. Bacteriol.">
        <title>Genome Sequence of Nitratireductor pacificus Type Strain pht-3B.</title>
        <authorList>
            <person name="Lai Q."/>
            <person name="Li G."/>
            <person name="Shao Z."/>
        </authorList>
    </citation>
    <scope>NUCLEOTIDE SEQUENCE [LARGE SCALE GENOMIC DNA]</scope>
    <source>
        <strain evidence="8">pht-3B</strain>
    </source>
</reference>
<dbReference type="InterPro" id="IPR014722">
    <property type="entry name" value="Rib_uL2_dom2"/>
</dbReference>
<accession>K2MYN3</accession>
<dbReference type="SUPFAM" id="SSF82679">
    <property type="entry name" value="N-utilization substance G protein NusG, N-terminal domain"/>
    <property type="match status" value="1"/>
</dbReference>
<sequence length="216" mass="24414">MHEAPVLNFIDAERAHRRIAKTTAELDLVAWLRRQARDRQPDGVRGGPFWYLAAVRPGDEIATAIRLMRDRIRAFCPRERVVEKLPRGKGKKVVRRPMYPGYIFVLLSPGEPCWAGVLTYDGVHRLVPSSDRPSRMHEAAMAQIIRIARKRPHKKAKAPALFVVGDEVLVTDGPFDGFGGTVMRPDDAHGRMRVEVAIFGRVAPVDLDLDQVRKLR</sequence>
<dbReference type="PANTHER" id="PTHR30265:SF4">
    <property type="entry name" value="KOW MOTIF FAMILY PROTEIN, EXPRESSED"/>
    <property type="match status" value="1"/>
</dbReference>
<dbReference type="SMART" id="SM00738">
    <property type="entry name" value="NGN"/>
    <property type="match status" value="1"/>
</dbReference>
<dbReference type="STRING" id="391937.NA2_19948"/>
<gene>
    <name evidence="7" type="primary">nusG</name>
    <name evidence="7" type="ORF">NA2_19948</name>
</gene>
<evidence type="ECO:0000313" key="7">
    <source>
        <dbReference type="EMBL" id="EKF17078.1"/>
    </source>
</evidence>
<name>K2MYN3_9HYPH</name>
<keyword evidence="4" id="KW-0806">Transcription termination</keyword>
<keyword evidence="1 4" id="KW-0889">Transcription antitermination</keyword>
<organism evidence="7 8">
    <name type="scientific">Nitratireductor pacificus pht-3B</name>
    <dbReference type="NCBI Taxonomy" id="391937"/>
    <lineage>
        <taxon>Bacteria</taxon>
        <taxon>Pseudomonadati</taxon>
        <taxon>Pseudomonadota</taxon>
        <taxon>Alphaproteobacteria</taxon>
        <taxon>Hyphomicrobiales</taxon>
        <taxon>Phyllobacteriaceae</taxon>
        <taxon>Nitratireductor</taxon>
    </lineage>
</organism>
<dbReference type="GO" id="GO:0006354">
    <property type="term" value="P:DNA-templated transcription elongation"/>
    <property type="evidence" value="ECO:0007669"/>
    <property type="project" value="InterPro"/>
</dbReference>
<evidence type="ECO:0000259" key="6">
    <source>
        <dbReference type="SMART" id="SM00739"/>
    </source>
</evidence>
<evidence type="ECO:0000256" key="4">
    <source>
        <dbReference type="RuleBase" id="RU000538"/>
    </source>
</evidence>
<dbReference type="SUPFAM" id="SSF50104">
    <property type="entry name" value="Translation proteins SH3-like domain"/>
    <property type="match status" value="1"/>
</dbReference>
<dbReference type="CDD" id="cd06091">
    <property type="entry name" value="KOW_NusG"/>
    <property type="match status" value="1"/>
</dbReference>
<evidence type="ECO:0000259" key="5">
    <source>
        <dbReference type="SMART" id="SM00738"/>
    </source>
</evidence>
<feature type="domain" description="KOW" evidence="6">
    <location>
        <begin position="161"/>
        <end position="188"/>
    </location>
</feature>
<comment type="function">
    <text evidence="4">Participates in transcription elongation, termination and antitermination.</text>
</comment>
<dbReference type="PRINTS" id="PR00338">
    <property type="entry name" value="NUSGTNSCPFCT"/>
</dbReference>
<evidence type="ECO:0000256" key="1">
    <source>
        <dbReference type="ARBA" id="ARBA00022814"/>
    </source>
</evidence>
<dbReference type="Gene3D" id="3.30.70.940">
    <property type="entry name" value="NusG, N-terminal domain"/>
    <property type="match status" value="1"/>
</dbReference>
<dbReference type="InterPro" id="IPR043425">
    <property type="entry name" value="NusG-like"/>
</dbReference>
<dbReference type="AlphaFoldDB" id="K2MYN3"/>
<dbReference type="eggNOG" id="COG0250">
    <property type="taxonomic scope" value="Bacteria"/>
</dbReference>
<keyword evidence="8" id="KW-1185">Reference proteome</keyword>
<dbReference type="Gene3D" id="2.30.30.30">
    <property type="match status" value="1"/>
</dbReference>
<dbReference type="PATRIC" id="fig|391937.3.peg.4089"/>
<dbReference type="InterPro" id="IPR006645">
    <property type="entry name" value="NGN-like_dom"/>
</dbReference>
<dbReference type="Proteomes" id="UP000006786">
    <property type="component" value="Unassembled WGS sequence"/>
</dbReference>
<evidence type="ECO:0000256" key="3">
    <source>
        <dbReference type="ARBA" id="ARBA00023163"/>
    </source>
</evidence>
<dbReference type="InterPro" id="IPR036735">
    <property type="entry name" value="NGN_dom_sf"/>
</dbReference>
<protein>
    <recommendedName>
        <fullName evidence="4">Transcription termination/antitermination protein NusG</fullName>
    </recommendedName>
</protein>